<dbReference type="RefSeq" id="WP_092471690.1">
    <property type="nucleotide sequence ID" value="NZ_FOOX01000008.1"/>
</dbReference>
<dbReference type="InterPro" id="IPR017896">
    <property type="entry name" value="4Fe4S_Fe-S-bd"/>
</dbReference>
<dbReference type="Pfam" id="PF12831">
    <property type="entry name" value="FAD_oxidored"/>
    <property type="match status" value="1"/>
</dbReference>
<dbReference type="Pfam" id="PF00037">
    <property type="entry name" value="Fer4"/>
    <property type="match status" value="1"/>
</dbReference>
<comment type="cofactor">
    <cofactor evidence="1">
        <name>FAD</name>
        <dbReference type="ChEBI" id="CHEBI:57692"/>
    </cofactor>
</comment>
<sequence length="579" mass="62481">MSDRKIGVYICHCGGNISDYVDVERVREAVQSEPGVVVAKTAMFTCSDATQQEMVQDIQEQKLDGLVVASCSPKLHLFTFREVAKRAGLNPYQYIQVNIREQCSWTHTDDKQGATEKAIRLIRGGIARTVLTEPLQPMKLDTVPKVLIVGAGIAGLRAAVGLSDLGISVILIEKSAVPGGRVAGLGKMYPHGKNGQKIIGQLVDEVKKRKNITLFTGAELVGKAGSIGNFTAKIQINGKKVETVETIEARVGSIIVATGFEDYQPAAGEFGYGIDGVVTLAEYKTMLDNSGGKLVKGGREIKNVVYVYCVGSRQQTGDDPNKYCSRYCCNAAVHAAIESAEIDQGMHQFHLFRDMRTYGKFEALYTEARDTGSVFIRYSYAEPPKVEKDAGGRLKVTVKDLLTFGEEIVIPADIVVLVTGMVPRSNNALVDVLKLPVGRDKFFNEIHPKLRPVETVVDGVFICGTCQGPKNSAESVASALSAVTQSASILKKGYVELEPLIAAIDPDKCRICDVCIGACPYSAIEKGRHQGKEAAIVNEAVCKGCGGCAPMCPANAINLKGFTDDQMESMIDAMLKEIV</sequence>
<dbReference type="PANTHER" id="PTHR43498:SF1">
    <property type="entry name" value="COB--COM HETERODISULFIDE REDUCTASE IRON-SULFUR SUBUNIT A"/>
    <property type="match status" value="1"/>
</dbReference>
<keyword evidence="5" id="KW-0285">Flavoprotein</keyword>
<evidence type="ECO:0000256" key="8">
    <source>
        <dbReference type="ARBA" id="ARBA00023014"/>
    </source>
</evidence>
<evidence type="ECO:0000256" key="4">
    <source>
        <dbReference type="ARBA" id="ARBA00022723"/>
    </source>
</evidence>
<evidence type="ECO:0000313" key="11">
    <source>
        <dbReference type="Proteomes" id="UP000199337"/>
    </source>
</evidence>
<dbReference type="InterPro" id="IPR036188">
    <property type="entry name" value="FAD/NAD-bd_sf"/>
</dbReference>
<dbReference type="PANTHER" id="PTHR43498">
    <property type="entry name" value="FERREDOXIN:COB-COM HETERODISULFIDE REDUCTASE SUBUNIT A"/>
    <property type="match status" value="1"/>
</dbReference>
<dbReference type="GO" id="GO:0016491">
    <property type="term" value="F:oxidoreductase activity"/>
    <property type="evidence" value="ECO:0007669"/>
    <property type="project" value="UniProtKB-KW"/>
</dbReference>
<dbReference type="SUPFAM" id="SSF54862">
    <property type="entry name" value="4Fe-4S ferredoxins"/>
    <property type="match status" value="1"/>
</dbReference>
<comment type="similarity">
    <text evidence="2">Belongs to the HdrA family.</text>
</comment>
<reference evidence="11" key="1">
    <citation type="submission" date="2016-10" db="EMBL/GenBank/DDBJ databases">
        <authorList>
            <person name="Varghese N."/>
            <person name="Submissions S."/>
        </authorList>
    </citation>
    <scope>NUCLEOTIDE SEQUENCE [LARGE SCALE GENOMIC DNA]</scope>
    <source>
        <strain evidence="11">DSM 17038</strain>
    </source>
</reference>
<dbReference type="STRING" id="341036.SAMN05660649_02494"/>
<proteinExistence type="inferred from homology"/>
<dbReference type="EMBL" id="FOOX01000008">
    <property type="protein sequence ID" value="SFG71944.1"/>
    <property type="molecule type" value="Genomic_DNA"/>
</dbReference>
<organism evidence="10 11">
    <name type="scientific">Desulfotruncus arcticus DSM 17038</name>
    <dbReference type="NCBI Taxonomy" id="1121424"/>
    <lineage>
        <taxon>Bacteria</taxon>
        <taxon>Bacillati</taxon>
        <taxon>Bacillota</taxon>
        <taxon>Clostridia</taxon>
        <taxon>Eubacteriales</taxon>
        <taxon>Desulfallaceae</taxon>
        <taxon>Desulfotruncus</taxon>
    </lineage>
</organism>
<dbReference type="Proteomes" id="UP000199337">
    <property type="component" value="Unassembled WGS sequence"/>
</dbReference>
<dbReference type="PROSITE" id="PS00198">
    <property type="entry name" value="4FE4S_FER_1"/>
    <property type="match status" value="1"/>
</dbReference>
<evidence type="ECO:0000256" key="1">
    <source>
        <dbReference type="ARBA" id="ARBA00001974"/>
    </source>
</evidence>
<dbReference type="Gene3D" id="3.50.50.60">
    <property type="entry name" value="FAD/NAD(P)-binding domain"/>
    <property type="match status" value="1"/>
</dbReference>
<dbReference type="Gene3D" id="3.30.70.20">
    <property type="match status" value="1"/>
</dbReference>
<feature type="domain" description="4Fe-4S ferredoxin-type" evidence="9">
    <location>
        <begin position="500"/>
        <end position="529"/>
    </location>
</feature>
<evidence type="ECO:0000313" key="10">
    <source>
        <dbReference type="EMBL" id="SFG71944.1"/>
    </source>
</evidence>
<dbReference type="InterPro" id="IPR017900">
    <property type="entry name" value="4Fe4S_Fe_S_CS"/>
</dbReference>
<keyword evidence="4" id="KW-0479">Metal-binding</keyword>
<evidence type="ECO:0000259" key="9">
    <source>
        <dbReference type="PROSITE" id="PS51379"/>
    </source>
</evidence>
<evidence type="ECO:0000256" key="2">
    <source>
        <dbReference type="ARBA" id="ARBA00006561"/>
    </source>
</evidence>
<dbReference type="OrthoDB" id="9758544at2"/>
<keyword evidence="3" id="KW-0004">4Fe-4S</keyword>
<evidence type="ECO:0000256" key="7">
    <source>
        <dbReference type="ARBA" id="ARBA00023004"/>
    </source>
</evidence>
<keyword evidence="8" id="KW-0411">Iron-sulfur</keyword>
<keyword evidence="11" id="KW-1185">Reference proteome</keyword>
<accession>A0A1I2U4D0</accession>
<dbReference type="GO" id="GO:0051539">
    <property type="term" value="F:4 iron, 4 sulfur cluster binding"/>
    <property type="evidence" value="ECO:0007669"/>
    <property type="project" value="UniProtKB-KW"/>
</dbReference>
<feature type="domain" description="4Fe-4S ferredoxin-type" evidence="9">
    <location>
        <begin position="533"/>
        <end position="562"/>
    </location>
</feature>
<keyword evidence="7" id="KW-0408">Iron</keyword>
<dbReference type="AlphaFoldDB" id="A0A1I2U4D0"/>
<dbReference type="PROSITE" id="PS51379">
    <property type="entry name" value="4FE4S_FER_2"/>
    <property type="match status" value="2"/>
</dbReference>
<dbReference type="InterPro" id="IPR039650">
    <property type="entry name" value="HdrA-like"/>
</dbReference>
<gene>
    <name evidence="10" type="ORF">SAMN05660649_02494</name>
</gene>
<keyword evidence="6" id="KW-0560">Oxidoreductase</keyword>
<evidence type="ECO:0000256" key="3">
    <source>
        <dbReference type="ARBA" id="ARBA00022485"/>
    </source>
</evidence>
<protein>
    <submittedName>
        <fullName evidence="10">Heterodisulfide reductase subunit A</fullName>
    </submittedName>
</protein>
<evidence type="ECO:0000256" key="5">
    <source>
        <dbReference type="ARBA" id="ARBA00022827"/>
    </source>
</evidence>
<evidence type="ECO:0000256" key="6">
    <source>
        <dbReference type="ARBA" id="ARBA00023002"/>
    </source>
</evidence>
<dbReference type="SUPFAM" id="SSF51971">
    <property type="entry name" value="Nucleotide-binding domain"/>
    <property type="match status" value="1"/>
</dbReference>
<dbReference type="GO" id="GO:0046872">
    <property type="term" value="F:metal ion binding"/>
    <property type="evidence" value="ECO:0007669"/>
    <property type="project" value="UniProtKB-KW"/>
</dbReference>
<keyword evidence="5" id="KW-0274">FAD</keyword>
<name>A0A1I2U4D0_9FIRM</name>